<dbReference type="EMBL" id="JACGCM010002260">
    <property type="protein sequence ID" value="KAF6142385.1"/>
    <property type="molecule type" value="Genomic_DNA"/>
</dbReference>
<dbReference type="InterPro" id="IPR011990">
    <property type="entry name" value="TPR-like_helical_dom_sf"/>
</dbReference>
<dbReference type="NCBIfam" id="TIGR00756">
    <property type="entry name" value="PPR"/>
    <property type="match status" value="2"/>
</dbReference>
<dbReference type="Gene3D" id="3.20.20.190">
    <property type="entry name" value="Phosphatidylinositol (PI) phosphodiesterase"/>
    <property type="match status" value="1"/>
</dbReference>
<dbReference type="AlphaFoldDB" id="A0A7J7LIB9"/>
<keyword evidence="1" id="KW-0677">Repeat</keyword>
<accession>A0A7J7LIB9</accession>
<keyword evidence="5" id="KW-1185">Reference proteome</keyword>
<feature type="domain" description="Phosphatidylinositol-specific phospholipase C X" evidence="3">
    <location>
        <begin position="2"/>
        <end position="70"/>
    </location>
</feature>
<dbReference type="Pfam" id="PF01535">
    <property type="entry name" value="PPR"/>
    <property type="match status" value="1"/>
</dbReference>
<organism evidence="4 5">
    <name type="scientific">Kingdonia uniflora</name>
    <dbReference type="NCBI Taxonomy" id="39325"/>
    <lineage>
        <taxon>Eukaryota</taxon>
        <taxon>Viridiplantae</taxon>
        <taxon>Streptophyta</taxon>
        <taxon>Embryophyta</taxon>
        <taxon>Tracheophyta</taxon>
        <taxon>Spermatophyta</taxon>
        <taxon>Magnoliopsida</taxon>
        <taxon>Ranunculales</taxon>
        <taxon>Circaeasteraceae</taxon>
        <taxon>Kingdonia</taxon>
    </lineage>
</organism>
<evidence type="ECO:0000259" key="3">
    <source>
        <dbReference type="Pfam" id="PF00388"/>
    </source>
</evidence>
<dbReference type="InterPro" id="IPR000909">
    <property type="entry name" value="PLipase_C_PInositol-sp_X_dom"/>
</dbReference>
<dbReference type="Proteomes" id="UP000541444">
    <property type="component" value="Unassembled WGS sequence"/>
</dbReference>
<dbReference type="OrthoDB" id="1695082at2759"/>
<dbReference type="GO" id="GO:0006629">
    <property type="term" value="P:lipid metabolic process"/>
    <property type="evidence" value="ECO:0007669"/>
    <property type="project" value="InterPro"/>
</dbReference>
<gene>
    <name evidence="4" type="ORF">GIB67_033812</name>
</gene>
<reference evidence="4 5" key="1">
    <citation type="journal article" date="2020" name="IScience">
        <title>Genome Sequencing of the Endangered Kingdonia uniflora (Circaeasteraceae, Ranunculales) Reveals Potential Mechanisms of Evolutionary Specialization.</title>
        <authorList>
            <person name="Sun Y."/>
            <person name="Deng T."/>
            <person name="Zhang A."/>
            <person name="Moore M.J."/>
            <person name="Landis J.B."/>
            <person name="Lin N."/>
            <person name="Zhang H."/>
            <person name="Zhang X."/>
            <person name="Huang J."/>
            <person name="Zhang X."/>
            <person name="Sun H."/>
            <person name="Wang H."/>
        </authorList>
    </citation>
    <scope>NUCLEOTIDE SEQUENCE [LARGE SCALE GENOMIC DNA]</scope>
    <source>
        <strain evidence="4">TB1705</strain>
        <tissue evidence="4">Leaf</tissue>
    </source>
</reference>
<evidence type="ECO:0000256" key="1">
    <source>
        <dbReference type="ARBA" id="ARBA00022737"/>
    </source>
</evidence>
<dbReference type="InterPro" id="IPR017946">
    <property type="entry name" value="PLC-like_Pdiesterase_TIM-brl"/>
</dbReference>
<dbReference type="Gene3D" id="1.25.40.10">
    <property type="entry name" value="Tetratricopeptide repeat domain"/>
    <property type="match status" value="2"/>
</dbReference>
<name>A0A7J7LIB9_9MAGN</name>
<comment type="caution">
    <text evidence="4">The sequence shown here is derived from an EMBL/GenBank/DDBJ whole genome shotgun (WGS) entry which is preliminary data.</text>
</comment>
<dbReference type="PANTHER" id="PTHR47931:SF2">
    <property type="entry name" value="OS01G0228400 PROTEIN"/>
    <property type="match status" value="1"/>
</dbReference>
<dbReference type="PROSITE" id="PS51375">
    <property type="entry name" value="PPR"/>
    <property type="match status" value="2"/>
</dbReference>
<evidence type="ECO:0000313" key="5">
    <source>
        <dbReference type="Proteomes" id="UP000541444"/>
    </source>
</evidence>
<dbReference type="SUPFAM" id="SSF51695">
    <property type="entry name" value="PLC-like phosphodiesterases"/>
    <property type="match status" value="1"/>
</dbReference>
<dbReference type="Pfam" id="PF13041">
    <property type="entry name" value="PPR_2"/>
    <property type="match status" value="1"/>
</dbReference>
<sequence length="394" mass="44834">MTPIPLIKCQRFIKEYAFTAPLYPVVITLEDQLTSGLQAKVVEMVTQAFGEMSFYFESVCLEEFPSPEALIWQTDGYSSKHNQDEEDIDDCDCRFYQLGAPEYKRLIFIHAKKYKGGLKESLKIDIDKVGQLSLSEQVLEKATLYHGNNLAIYSVLIRVYQDFSLSIHIELGDAVTLKTLAKAYAQIGVTIKTESMILEMQNVNVRPSERTCGIIVSGYSNERNIKDALRFVYRMNDLGMQPNLVVFNFLIKGFVDITDTDGVDEVLGLMQEQRVKPDVFTFSTIMNMWSATKLMDRCQAIFDDMVETGIEPNIHLYGMLAKGYVHVGELKKAESLLMKILELGFYLDDVLFTTVIIGWCSSGKMEKAISYEKMHDFGISPNLTIFNTLIWGYK</sequence>
<proteinExistence type="predicted"/>
<dbReference type="Pfam" id="PF13812">
    <property type="entry name" value="PPR_3"/>
    <property type="match status" value="1"/>
</dbReference>
<feature type="repeat" description="PPR" evidence="2">
    <location>
        <begin position="278"/>
        <end position="312"/>
    </location>
</feature>
<dbReference type="Pfam" id="PF00388">
    <property type="entry name" value="PI-PLC-X"/>
    <property type="match status" value="1"/>
</dbReference>
<evidence type="ECO:0000256" key="2">
    <source>
        <dbReference type="PROSITE-ProRule" id="PRU00708"/>
    </source>
</evidence>
<dbReference type="PROSITE" id="PS50007">
    <property type="entry name" value="PIPLC_X_DOMAIN"/>
    <property type="match status" value="1"/>
</dbReference>
<dbReference type="GO" id="GO:0008081">
    <property type="term" value="F:phosphoric diester hydrolase activity"/>
    <property type="evidence" value="ECO:0007669"/>
    <property type="project" value="InterPro"/>
</dbReference>
<feature type="repeat" description="PPR" evidence="2">
    <location>
        <begin position="208"/>
        <end position="242"/>
    </location>
</feature>
<dbReference type="InterPro" id="IPR002885">
    <property type="entry name" value="PPR_rpt"/>
</dbReference>
<dbReference type="PANTHER" id="PTHR47931">
    <property type="entry name" value="OS01G0228400 PROTEIN"/>
    <property type="match status" value="1"/>
</dbReference>
<evidence type="ECO:0000313" key="4">
    <source>
        <dbReference type="EMBL" id="KAF6142385.1"/>
    </source>
</evidence>
<protein>
    <recommendedName>
        <fullName evidence="3">Phosphatidylinositol-specific phospholipase C X domain-containing protein</fullName>
    </recommendedName>
</protein>